<evidence type="ECO:0000256" key="1">
    <source>
        <dbReference type="SAM" id="Phobius"/>
    </source>
</evidence>
<keyword evidence="1" id="KW-0812">Transmembrane</keyword>
<reference evidence="2" key="2">
    <citation type="submission" date="2020-09" db="EMBL/GenBank/DDBJ databases">
        <authorList>
            <person name="Sun Q."/>
            <person name="Zhou Y."/>
        </authorList>
    </citation>
    <scope>NUCLEOTIDE SEQUENCE</scope>
    <source>
        <strain evidence="2">CGMCC 1.12751</strain>
    </source>
</reference>
<gene>
    <name evidence="2" type="ORF">GCM10010976_31220</name>
</gene>
<dbReference type="Pfam" id="PF13469">
    <property type="entry name" value="Sulfotransfer_3"/>
    <property type="match status" value="1"/>
</dbReference>
<evidence type="ECO:0000313" key="2">
    <source>
        <dbReference type="EMBL" id="GGG58131.1"/>
    </source>
</evidence>
<reference evidence="2" key="1">
    <citation type="journal article" date="2014" name="Int. J. Syst. Evol. Microbiol.">
        <title>Complete genome sequence of Corynebacterium casei LMG S-19264T (=DSM 44701T), isolated from a smear-ripened cheese.</title>
        <authorList>
            <consortium name="US DOE Joint Genome Institute (JGI-PGF)"/>
            <person name="Walter F."/>
            <person name="Albersmeier A."/>
            <person name="Kalinowski J."/>
            <person name="Ruckert C."/>
        </authorList>
    </citation>
    <scope>NUCLEOTIDE SEQUENCE</scope>
    <source>
        <strain evidence="2">CGMCC 1.12751</strain>
    </source>
</reference>
<keyword evidence="1" id="KW-1133">Transmembrane helix</keyword>
<evidence type="ECO:0000313" key="3">
    <source>
        <dbReference type="Proteomes" id="UP000625976"/>
    </source>
</evidence>
<comment type="caution">
    <text evidence="2">The sequence shown here is derived from an EMBL/GenBank/DDBJ whole genome shotgun (WGS) entry which is preliminary data.</text>
</comment>
<dbReference type="Gene3D" id="3.40.50.300">
    <property type="entry name" value="P-loop containing nucleotide triphosphate hydrolases"/>
    <property type="match status" value="1"/>
</dbReference>
<dbReference type="RefSeq" id="WP_188466570.1">
    <property type="nucleotide sequence ID" value="NZ_BMFQ01000004.1"/>
</dbReference>
<sequence length="382" mass="45169">MSQKKNSKKGVLLPPAVGYSFHIVLKLISDNKINFKYYLRTIIILIVNLINFPFRTYERLFINPRFKNINIEKDPIFILGHWRSGTTHLHNVLSQDSQMAYTTTYQSVFPDTLFNKLGRLLFKGFATLLIPGKRAGDNVTLGSSLPQEEEFALGDKTPISFYYFWMFPTKIPEYYQRFIRFSGIKEKQLDKWKNEYKLLIKKAIKNTNKERFLSKNPPNTGRVKELLQMFPNARFIHIHRNPVEVFLSTQNFFNKMMPHLQLQNISKEVVDNHIVQVYKDLMSDYLEQRDLIPKNHLVEIKFDEFEINPIDEVKRIYSDLGINGYQEALPNIEAYLSSMKSYKKNTHTIKESQMNVLKNEWRFSMEEWNYVIPNNISIVKDE</sequence>
<accession>A0A917GVI3</accession>
<dbReference type="EMBL" id="BMFQ01000004">
    <property type="protein sequence ID" value="GGG58131.1"/>
    <property type="molecule type" value="Genomic_DNA"/>
</dbReference>
<feature type="transmembrane region" description="Helical" evidence="1">
    <location>
        <begin position="35"/>
        <end position="54"/>
    </location>
</feature>
<dbReference type="PANTHER" id="PTHR36451">
    <property type="entry name" value="PAPS-DEPENDENT SULFOTRANSFERASE STF3"/>
    <property type="match status" value="1"/>
</dbReference>
<dbReference type="Proteomes" id="UP000625976">
    <property type="component" value="Unassembled WGS sequence"/>
</dbReference>
<dbReference type="PANTHER" id="PTHR36451:SF1">
    <property type="entry name" value="OMEGA-HYDROXY-BETA-DIHYDROMENAQUINONE-9 SULFOTRANSFERASE STF3"/>
    <property type="match status" value="1"/>
</dbReference>
<keyword evidence="3" id="KW-1185">Reference proteome</keyword>
<name>A0A917GVI3_9FLAO</name>
<protein>
    <submittedName>
        <fullName evidence="2">Sulfotransferase family protein</fullName>
    </submittedName>
</protein>
<proteinExistence type="predicted"/>
<dbReference type="InterPro" id="IPR052736">
    <property type="entry name" value="Stf3_sulfotransferase"/>
</dbReference>
<organism evidence="2 3">
    <name type="scientific">Bizionia arctica</name>
    <dbReference type="NCBI Taxonomy" id="1495645"/>
    <lineage>
        <taxon>Bacteria</taxon>
        <taxon>Pseudomonadati</taxon>
        <taxon>Bacteroidota</taxon>
        <taxon>Flavobacteriia</taxon>
        <taxon>Flavobacteriales</taxon>
        <taxon>Flavobacteriaceae</taxon>
        <taxon>Bizionia</taxon>
    </lineage>
</organism>
<dbReference type="InterPro" id="IPR027417">
    <property type="entry name" value="P-loop_NTPase"/>
</dbReference>
<dbReference type="AlphaFoldDB" id="A0A917GVI3"/>
<keyword evidence="1" id="KW-0472">Membrane</keyword>
<dbReference type="SUPFAM" id="SSF52540">
    <property type="entry name" value="P-loop containing nucleoside triphosphate hydrolases"/>
    <property type="match status" value="1"/>
</dbReference>